<dbReference type="AlphaFoldDB" id="A0A1J5S8R5"/>
<dbReference type="GO" id="GO:0008933">
    <property type="term" value="F:peptidoglycan lytic transglycosylase activity"/>
    <property type="evidence" value="ECO:0007669"/>
    <property type="project" value="InterPro"/>
</dbReference>
<dbReference type="InterPro" id="IPR000189">
    <property type="entry name" value="Transglyc_AS"/>
</dbReference>
<feature type="region of interest" description="Disordered" evidence="1">
    <location>
        <begin position="34"/>
        <end position="58"/>
    </location>
</feature>
<accession>A0A1J5S8R5</accession>
<dbReference type="SUPFAM" id="SSF53955">
    <property type="entry name" value="Lysozyme-like"/>
    <property type="match status" value="1"/>
</dbReference>
<dbReference type="PANTHER" id="PTHR37423">
    <property type="entry name" value="SOLUBLE LYTIC MUREIN TRANSGLYCOSYLASE-RELATED"/>
    <property type="match status" value="1"/>
</dbReference>
<dbReference type="PROSITE" id="PS00922">
    <property type="entry name" value="TRANSGLYCOSYLASE"/>
    <property type="match status" value="1"/>
</dbReference>
<proteinExistence type="predicted"/>
<dbReference type="GO" id="GO:0016020">
    <property type="term" value="C:membrane"/>
    <property type="evidence" value="ECO:0007669"/>
    <property type="project" value="InterPro"/>
</dbReference>
<dbReference type="GO" id="GO:0000270">
    <property type="term" value="P:peptidoglycan metabolic process"/>
    <property type="evidence" value="ECO:0007669"/>
    <property type="project" value="InterPro"/>
</dbReference>
<dbReference type="EC" id="4.2.2.-" evidence="3"/>
<sequence length="367" mass="39476">MLFNRTSVLHTGAVRPSLLLLALAGLASLPALGADTDSSDSKTQPAPATQPKQDDSLDPDQLYAVGKALFDRYAPPEIKAKYEFPSKEQWDAFLPRLQKALNGNSMQDLAALEPEARRALRYLDSVPNASGLADWLRQRIELMDAARALSQPVPETPAPLPQPPELAPAPGPTPPPVPAPERPPAPPPPRSGWNIPAYNFFYARLLQRPAPADAGELMPVLVRAFTLEHVPGALSWMAEVESSLNPSARSPTGAKGLFQLMPDTAKSLGLSTWLPDERMEPDKSARAAARLLHSLFGTFHSWPLAIAAYNAGAGRVKRILASHPGAKSFADIAGSLPVETRLYVPKVLATIAVRTGVTPDQLSRMGE</sequence>
<organism evidence="3">
    <name type="scientific">mine drainage metagenome</name>
    <dbReference type="NCBI Taxonomy" id="410659"/>
    <lineage>
        <taxon>unclassified sequences</taxon>
        <taxon>metagenomes</taxon>
        <taxon>ecological metagenomes</taxon>
    </lineage>
</organism>
<dbReference type="Gene3D" id="1.10.530.10">
    <property type="match status" value="1"/>
</dbReference>
<dbReference type="InterPro" id="IPR023346">
    <property type="entry name" value="Lysozyme-like_dom_sf"/>
</dbReference>
<gene>
    <name evidence="3" type="primary">mltD_4</name>
    <name evidence="3" type="ORF">GALL_135310</name>
</gene>
<dbReference type="CDD" id="cd16894">
    <property type="entry name" value="MltD-like"/>
    <property type="match status" value="1"/>
</dbReference>
<feature type="region of interest" description="Disordered" evidence="1">
    <location>
        <begin position="152"/>
        <end position="190"/>
    </location>
</feature>
<reference evidence="3" key="1">
    <citation type="submission" date="2016-10" db="EMBL/GenBank/DDBJ databases">
        <title>Sequence of Gallionella enrichment culture.</title>
        <authorList>
            <person name="Poehlein A."/>
            <person name="Muehling M."/>
            <person name="Daniel R."/>
        </authorList>
    </citation>
    <scope>NUCLEOTIDE SEQUENCE</scope>
</reference>
<comment type="caution">
    <text evidence="3">The sequence shown here is derived from an EMBL/GenBank/DDBJ whole genome shotgun (WGS) entry which is preliminary data.</text>
</comment>
<evidence type="ECO:0000256" key="1">
    <source>
        <dbReference type="SAM" id="MobiDB-lite"/>
    </source>
</evidence>
<name>A0A1J5S8R5_9ZZZZ</name>
<feature type="domain" description="Transglycosylase SLT" evidence="2">
    <location>
        <begin position="231"/>
        <end position="324"/>
    </location>
</feature>
<dbReference type="InterPro" id="IPR008258">
    <property type="entry name" value="Transglycosylase_SLT_dom_1"/>
</dbReference>
<dbReference type="PANTHER" id="PTHR37423:SF2">
    <property type="entry name" value="MEMBRANE-BOUND LYTIC MUREIN TRANSGLYCOSYLASE C"/>
    <property type="match status" value="1"/>
</dbReference>
<feature type="compositionally biased region" description="Pro residues" evidence="1">
    <location>
        <begin position="154"/>
        <end position="190"/>
    </location>
</feature>
<keyword evidence="3" id="KW-0456">Lyase</keyword>
<feature type="compositionally biased region" description="Polar residues" evidence="1">
    <location>
        <begin position="41"/>
        <end position="51"/>
    </location>
</feature>
<protein>
    <submittedName>
        <fullName evidence="3">Membrane-bound lytic murein transglycosylase D</fullName>
        <ecNumber evidence="3">4.2.2.-</ecNumber>
    </submittedName>
</protein>
<evidence type="ECO:0000259" key="2">
    <source>
        <dbReference type="Pfam" id="PF01464"/>
    </source>
</evidence>
<dbReference type="Pfam" id="PF01464">
    <property type="entry name" value="SLT"/>
    <property type="match status" value="1"/>
</dbReference>
<evidence type="ECO:0000313" key="3">
    <source>
        <dbReference type="EMBL" id="OIR04331.1"/>
    </source>
</evidence>
<dbReference type="EMBL" id="MLJW01000058">
    <property type="protein sequence ID" value="OIR04331.1"/>
    <property type="molecule type" value="Genomic_DNA"/>
</dbReference>